<accession>A0A172YIG9</accession>
<dbReference type="SUPFAM" id="SSF56954">
    <property type="entry name" value="Outer membrane efflux proteins (OEP)"/>
    <property type="match status" value="1"/>
</dbReference>
<keyword evidence="6" id="KW-0472">Membrane</keyword>
<keyword evidence="7" id="KW-0998">Cell outer membrane</keyword>
<evidence type="ECO:0000256" key="6">
    <source>
        <dbReference type="ARBA" id="ARBA00023136"/>
    </source>
</evidence>
<dbReference type="InterPro" id="IPR003423">
    <property type="entry name" value="OMP_efflux"/>
</dbReference>
<keyword evidence="8" id="KW-0732">Signal</keyword>
<dbReference type="GO" id="GO:0009279">
    <property type="term" value="C:cell outer membrane"/>
    <property type="evidence" value="ECO:0007669"/>
    <property type="project" value="UniProtKB-SubCell"/>
</dbReference>
<protein>
    <submittedName>
        <fullName evidence="9">Type I secretion protein TolC</fullName>
    </submittedName>
</protein>
<dbReference type="InterPro" id="IPR051906">
    <property type="entry name" value="TolC-like"/>
</dbReference>
<evidence type="ECO:0000256" key="1">
    <source>
        <dbReference type="ARBA" id="ARBA00004442"/>
    </source>
</evidence>
<feature type="chain" id="PRO_5008004728" evidence="8">
    <location>
        <begin position="26"/>
        <end position="476"/>
    </location>
</feature>
<evidence type="ECO:0000256" key="3">
    <source>
        <dbReference type="ARBA" id="ARBA00022448"/>
    </source>
</evidence>
<name>A0A172YIG9_9GAMM</name>
<evidence type="ECO:0000313" key="10">
    <source>
        <dbReference type="Proteomes" id="UP000077875"/>
    </source>
</evidence>
<dbReference type="STRING" id="376489.A5892_16980"/>
<keyword evidence="10" id="KW-1185">Reference proteome</keyword>
<evidence type="ECO:0000256" key="8">
    <source>
        <dbReference type="SAM" id="SignalP"/>
    </source>
</evidence>
<dbReference type="AlphaFoldDB" id="A0A172YIG9"/>
<keyword evidence="5" id="KW-0812">Transmembrane</keyword>
<proteinExistence type="inferred from homology"/>
<comment type="similarity">
    <text evidence="2">Belongs to the outer membrane factor (OMF) (TC 1.B.17) family.</text>
</comment>
<dbReference type="InterPro" id="IPR010130">
    <property type="entry name" value="T1SS_OMP_TolC"/>
</dbReference>
<evidence type="ECO:0000313" key="9">
    <source>
        <dbReference type="EMBL" id="ANF58952.1"/>
    </source>
</evidence>
<evidence type="ECO:0000256" key="7">
    <source>
        <dbReference type="ARBA" id="ARBA00023237"/>
    </source>
</evidence>
<gene>
    <name evidence="9" type="ORF">A5892_16980</name>
</gene>
<reference evidence="9 10" key="1">
    <citation type="submission" date="2016-04" db="EMBL/GenBank/DDBJ databases">
        <title>Complete Genome Sequence of Halotalea alkalilenta IHB B 13600.</title>
        <authorList>
            <person name="Swarnkar M.K."/>
            <person name="Sharma A."/>
            <person name="Kaushal K."/>
            <person name="Soni R."/>
            <person name="Rana S."/>
            <person name="Singh A.K."/>
            <person name="Gulati A."/>
        </authorList>
    </citation>
    <scope>NUCLEOTIDE SEQUENCE [LARGE SCALE GENOMIC DNA]</scope>
    <source>
        <strain evidence="9 10">IHB B 13600</strain>
    </source>
</reference>
<dbReference type="GO" id="GO:0015288">
    <property type="term" value="F:porin activity"/>
    <property type="evidence" value="ECO:0007669"/>
    <property type="project" value="TreeGrafter"/>
</dbReference>
<keyword evidence="4" id="KW-1134">Transmembrane beta strand</keyword>
<dbReference type="Proteomes" id="UP000077875">
    <property type="component" value="Chromosome"/>
</dbReference>
<feature type="signal peptide" evidence="8">
    <location>
        <begin position="1"/>
        <end position="25"/>
    </location>
</feature>
<sequence length="476" mass="52038">MASMSTLRVLPLVLGISMASQVAHAADLLTIAQDALLNNASLAADRAGVNATQEGEAIARGSLLPQVTANGNITRYHVSNSESSRAANGLSSGGDNTYNSSAIELQATQSLFDATNWYTLQAAKRQSAQQALNFSNNRQVMLYNVASAYFEVLRAKELLDTYRAAETAYQRQLDQTREQFDVGVIASTDVREAEASYDSARAQRISQESILRVNFEALEQLTGKQYPSIDRLSEELPIQPPEPTSRQAWVEMASTQNLALRAARAGIDLARENVRVARAGHLPTLSAVANYQYGDSNRSNYIGYDESNSIGLQATLPIYTGGSTSAQVRQNTYSLEQAQFTAEEQLRTAVQQVSSFFAQANNDVLTVEARQRAIVSNRAALQATQDGYDAGTRTILDVLTAQQNYYTALSDYASARYDYVLNMLSLRQQAGVLDVDTLDVLNRWLVVDDSPVRIDAQGEQPIGDAQIDLSQMGMQQ</sequence>
<dbReference type="EMBL" id="CP015243">
    <property type="protein sequence ID" value="ANF58952.1"/>
    <property type="molecule type" value="Genomic_DNA"/>
</dbReference>
<dbReference type="KEGG" id="haa:A5892_16980"/>
<dbReference type="PANTHER" id="PTHR30026:SF20">
    <property type="entry name" value="OUTER MEMBRANE PROTEIN TOLC"/>
    <property type="match status" value="1"/>
</dbReference>
<dbReference type="GO" id="GO:0015562">
    <property type="term" value="F:efflux transmembrane transporter activity"/>
    <property type="evidence" value="ECO:0007669"/>
    <property type="project" value="InterPro"/>
</dbReference>
<dbReference type="PANTHER" id="PTHR30026">
    <property type="entry name" value="OUTER MEMBRANE PROTEIN TOLC"/>
    <property type="match status" value="1"/>
</dbReference>
<dbReference type="Pfam" id="PF02321">
    <property type="entry name" value="OEP"/>
    <property type="match status" value="2"/>
</dbReference>
<evidence type="ECO:0000256" key="4">
    <source>
        <dbReference type="ARBA" id="ARBA00022452"/>
    </source>
</evidence>
<dbReference type="Gene3D" id="1.20.1600.10">
    <property type="entry name" value="Outer membrane efflux proteins (OEP)"/>
    <property type="match status" value="1"/>
</dbReference>
<dbReference type="GO" id="GO:1990281">
    <property type="term" value="C:efflux pump complex"/>
    <property type="evidence" value="ECO:0007669"/>
    <property type="project" value="TreeGrafter"/>
</dbReference>
<organism evidence="9 10">
    <name type="scientific">Halotalea alkalilenta</name>
    <dbReference type="NCBI Taxonomy" id="376489"/>
    <lineage>
        <taxon>Bacteria</taxon>
        <taxon>Pseudomonadati</taxon>
        <taxon>Pseudomonadota</taxon>
        <taxon>Gammaproteobacteria</taxon>
        <taxon>Oceanospirillales</taxon>
        <taxon>Halomonadaceae</taxon>
        <taxon>Halotalea</taxon>
    </lineage>
</organism>
<comment type="subcellular location">
    <subcellularLocation>
        <location evidence="1">Cell outer membrane</location>
    </subcellularLocation>
</comment>
<dbReference type="NCBIfam" id="TIGR01844">
    <property type="entry name" value="type_I_sec_TolC"/>
    <property type="match status" value="1"/>
</dbReference>
<evidence type="ECO:0000256" key="2">
    <source>
        <dbReference type="ARBA" id="ARBA00007613"/>
    </source>
</evidence>
<keyword evidence="3" id="KW-0813">Transport</keyword>
<evidence type="ECO:0000256" key="5">
    <source>
        <dbReference type="ARBA" id="ARBA00022692"/>
    </source>
</evidence>